<dbReference type="Gene3D" id="1.20.1270.70">
    <property type="entry name" value="Designed single chain three-helix bundle"/>
    <property type="match status" value="1"/>
</dbReference>
<dbReference type="AlphaFoldDB" id="A0A413E3F9"/>
<feature type="coiled-coil region" evidence="1">
    <location>
        <begin position="44"/>
        <end position="205"/>
    </location>
</feature>
<dbReference type="EMBL" id="QSBD01000007">
    <property type="protein sequence ID" value="RGW98092.1"/>
    <property type="molecule type" value="Genomic_DNA"/>
</dbReference>
<evidence type="ECO:0000313" key="2">
    <source>
        <dbReference type="EMBL" id="RGW98092.1"/>
    </source>
</evidence>
<organism evidence="2 3">
    <name type="scientific">Bacteroides stercoris</name>
    <dbReference type="NCBI Taxonomy" id="46506"/>
    <lineage>
        <taxon>Bacteria</taxon>
        <taxon>Pseudomonadati</taxon>
        <taxon>Bacteroidota</taxon>
        <taxon>Bacteroidia</taxon>
        <taxon>Bacteroidales</taxon>
        <taxon>Bacteroidaceae</taxon>
        <taxon>Bacteroides</taxon>
    </lineage>
</organism>
<accession>A0A413E3F9</accession>
<proteinExistence type="predicted"/>
<comment type="caution">
    <text evidence="2">The sequence shown here is derived from an EMBL/GenBank/DDBJ whole genome shotgun (WGS) entry which is preliminary data.</text>
</comment>
<dbReference type="Proteomes" id="UP000284777">
    <property type="component" value="Unassembled WGS sequence"/>
</dbReference>
<dbReference type="PROSITE" id="PS51257">
    <property type="entry name" value="PROKAR_LIPOPROTEIN"/>
    <property type="match status" value="1"/>
</dbReference>
<evidence type="ECO:0000313" key="3">
    <source>
        <dbReference type="Proteomes" id="UP000284777"/>
    </source>
</evidence>
<sequence length="483" mass="53912">MFYPKTKLVMKRNSKMFLFIVMLLLTGSSCFLMTSCQKDYDGQLEIIRNQLKAGENSYTELKEQITSLEERVTTIEKQIEDLQNGNNGGGCDVDCEAQLKELKEALETAKTELQDKINDLNDKIKGLQDQIDNITGNQGITDEELAEKLTELENKFQRLLDTLEKDLTGKINTLENNINDLQSQIDELKDKIDELANRIKKMDIIPDFNNQSVLLIQDGNKYTLKINVKVMPASVIDEMIEQKDVISIDSRKVTPVTRSAEAGPEFTVEKVEKYDEATLTVTASATEVEGLPSSVAKDLACQVAVVFNENATDGNSCQSGYYGVRFSPGKVVDGNKDYDFFQGNTKVNVATGLDLSNFNDITYQRNILADVEDLGNELVEIKETQKILKGDDVKASPKNDGAKKLNVTYSLGVIYDESGKPASDMNSYIEITTDGRILMKQHLNPGNGITSIEGYRVIVQLQANQDGYFYGKPAYVCIELLKK</sequence>
<keyword evidence="1" id="KW-0175">Coiled coil</keyword>
<protein>
    <submittedName>
        <fullName evidence="2">DUF5082 domain-containing protein</fullName>
    </submittedName>
</protein>
<name>A0A413E3F9_BACSE</name>
<dbReference type="Gene3D" id="1.20.5.340">
    <property type="match status" value="1"/>
</dbReference>
<gene>
    <name evidence="2" type="ORF">DWV41_06615</name>
</gene>
<reference evidence="2 3" key="1">
    <citation type="submission" date="2018-08" db="EMBL/GenBank/DDBJ databases">
        <title>A genome reference for cultivated species of the human gut microbiota.</title>
        <authorList>
            <person name="Zou Y."/>
            <person name="Xue W."/>
            <person name="Luo G."/>
        </authorList>
    </citation>
    <scope>NUCLEOTIDE SEQUENCE [LARGE SCALE GENOMIC DNA]</scope>
    <source>
        <strain evidence="2 3">AF05-4</strain>
    </source>
</reference>
<evidence type="ECO:0000256" key="1">
    <source>
        <dbReference type="SAM" id="Coils"/>
    </source>
</evidence>